<organism evidence="1">
    <name type="scientific">Taenia asiatica</name>
    <name type="common">Asian tapeworm</name>
    <dbReference type="NCBI Taxonomy" id="60517"/>
    <lineage>
        <taxon>Eukaryota</taxon>
        <taxon>Metazoa</taxon>
        <taxon>Spiralia</taxon>
        <taxon>Lophotrochozoa</taxon>
        <taxon>Platyhelminthes</taxon>
        <taxon>Cestoda</taxon>
        <taxon>Eucestoda</taxon>
        <taxon>Cyclophyllidea</taxon>
        <taxon>Taeniidae</taxon>
        <taxon>Taenia</taxon>
    </lineage>
</organism>
<dbReference type="AlphaFoldDB" id="A0A0R3WFX4"/>
<name>A0A0R3WFX4_TAEAS</name>
<evidence type="ECO:0000313" key="1">
    <source>
        <dbReference type="WBParaSite" id="TASK_0000976701-mRNA-1"/>
    </source>
</evidence>
<dbReference type="WBParaSite" id="TASK_0000976701-mRNA-1">
    <property type="protein sequence ID" value="TASK_0000976701-mRNA-1"/>
    <property type="gene ID" value="TASK_0000976701"/>
</dbReference>
<proteinExistence type="predicted"/>
<reference evidence="1" key="1">
    <citation type="submission" date="2017-02" db="UniProtKB">
        <authorList>
            <consortium name="WormBaseParasite"/>
        </authorList>
    </citation>
    <scope>IDENTIFICATION</scope>
</reference>
<protein>
    <submittedName>
        <fullName evidence="1">Ovule protein</fullName>
    </submittedName>
</protein>
<sequence>LPVVGKEYVGLPIGRIPPDFSELFGASVTINESELVGEEEEWKTPMTPQMKCWLLKLRVMSSVLFLGASTHQVSVTRDKSIKGKLEKLETEEPLSEKHNADRSTTRRFIIVIIINSTTHSSPPLHYANYLLAPATVTIIAVPVVQQ</sequence>
<accession>A0A0R3WFX4</accession>
<dbReference type="STRING" id="60517.A0A0R3WFX4"/>